<evidence type="ECO:0000256" key="1">
    <source>
        <dbReference type="ARBA" id="ARBA00008056"/>
    </source>
</evidence>
<dbReference type="SUPFAM" id="SSF51197">
    <property type="entry name" value="Clavaminate synthase-like"/>
    <property type="match status" value="1"/>
</dbReference>
<evidence type="ECO:0000259" key="4">
    <source>
        <dbReference type="PROSITE" id="PS51471"/>
    </source>
</evidence>
<keyword evidence="2" id="KW-0560">Oxidoreductase</keyword>
<dbReference type="InterPro" id="IPR044861">
    <property type="entry name" value="IPNS-like_FE2OG_OXY"/>
</dbReference>
<evidence type="ECO:0000313" key="6">
    <source>
        <dbReference type="Proteomes" id="UP000030752"/>
    </source>
</evidence>
<protein>
    <recommendedName>
        <fullName evidence="4">Fe2OG dioxygenase domain-containing protein</fullName>
    </recommendedName>
</protein>
<dbReference type="HOGENOM" id="CLU_010119_4_0_1"/>
<evidence type="ECO:0000256" key="2">
    <source>
        <dbReference type="RuleBase" id="RU003682"/>
    </source>
</evidence>
<keyword evidence="2" id="KW-0479">Metal-binding</keyword>
<name>W2SAK0_CYPE1</name>
<keyword evidence="2" id="KW-0408">Iron</keyword>
<dbReference type="GO" id="GO:0046872">
    <property type="term" value="F:metal ion binding"/>
    <property type="evidence" value="ECO:0007669"/>
    <property type="project" value="UniProtKB-KW"/>
</dbReference>
<feature type="compositionally biased region" description="Basic and acidic residues" evidence="3">
    <location>
        <begin position="342"/>
        <end position="353"/>
    </location>
</feature>
<dbReference type="InterPro" id="IPR027443">
    <property type="entry name" value="IPNS-like_sf"/>
</dbReference>
<dbReference type="STRING" id="1220924.W2SAK0"/>
<dbReference type="Proteomes" id="UP000030752">
    <property type="component" value="Unassembled WGS sequence"/>
</dbReference>
<dbReference type="VEuPathDB" id="FungiDB:HMPREF1541_09560"/>
<dbReference type="EMBL" id="KB822712">
    <property type="protein sequence ID" value="ETN45727.1"/>
    <property type="molecule type" value="Genomic_DNA"/>
</dbReference>
<dbReference type="InterPro" id="IPR005123">
    <property type="entry name" value="Oxoglu/Fe-dep_dioxygenase_dom"/>
</dbReference>
<feature type="domain" description="Fe2OG dioxygenase" evidence="4">
    <location>
        <begin position="177"/>
        <end position="281"/>
    </location>
</feature>
<comment type="similarity">
    <text evidence="1 2">Belongs to the iron/ascorbate-dependent oxidoreductase family.</text>
</comment>
<dbReference type="eggNOG" id="KOG0143">
    <property type="taxonomic scope" value="Eukaryota"/>
</dbReference>
<evidence type="ECO:0000313" key="5">
    <source>
        <dbReference type="EMBL" id="ETN45727.1"/>
    </source>
</evidence>
<dbReference type="RefSeq" id="XP_008712455.1">
    <property type="nucleotide sequence ID" value="XM_008714233.1"/>
</dbReference>
<dbReference type="GO" id="GO:0044283">
    <property type="term" value="P:small molecule biosynthetic process"/>
    <property type="evidence" value="ECO:0007669"/>
    <property type="project" value="UniProtKB-ARBA"/>
</dbReference>
<organism evidence="5 6">
    <name type="scientific">Cyphellophora europaea (strain CBS 101466)</name>
    <name type="common">Phialophora europaea</name>
    <dbReference type="NCBI Taxonomy" id="1220924"/>
    <lineage>
        <taxon>Eukaryota</taxon>
        <taxon>Fungi</taxon>
        <taxon>Dikarya</taxon>
        <taxon>Ascomycota</taxon>
        <taxon>Pezizomycotina</taxon>
        <taxon>Eurotiomycetes</taxon>
        <taxon>Chaetothyriomycetidae</taxon>
        <taxon>Chaetothyriales</taxon>
        <taxon>Cyphellophoraceae</taxon>
        <taxon>Cyphellophora</taxon>
    </lineage>
</organism>
<gene>
    <name evidence="5" type="ORF">HMPREF1541_09560</name>
</gene>
<dbReference type="Pfam" id="PF03171">
    <property type="entry name" value="2OG-FeII_Oxy"/>
    <property type="match status" value="1"/>
</dbReference>
<dbReference type="Gene3D" id="2.60.120.330">
    <property type="entry name" value="B-lactam Antibiotic, Isopenicillin N Synthase, Chain"/>
    <property type="match status" value="1"/>
</dbReference>
<dbReference type="PANTHER" id="PTHR47990">
    <property type="entry name" value="2-OXOGLUTARATE (2OG) AND FE(II)-DEPENDENT OXYGENASE SUPERFAMILY PROTEIN-RELATED"/>
    <property type="match status" value="1"/>
</dbReference>
<feature type="region of interest" description="Disordered" evidence="3">
    <location>
        <begin position="329"/>
        <end position="353"/>
    </location>
</feature>
<sequence length="353" mass="39021">MPSQSSVPPFPNNLPTADIHAIDFDALAAGSKTQSRLVHEAATGYGFFYLTNHHIDHAFMFDLANAVFTLPQTEKNKYDMGTTGHYFGYKRSGAMIVDDKGTPDQSEFYNISKDEVLGIGKLGANPSPHPDVVMARKEELERFMRRCHEVVTVLVRALGTELGMDPELLPSLHKVDRPSVCQARVTHAPPVSQETICLGEHTDFGSVTVLFNQLGGLQVLEPNSKDWKYVQPRPECAIINLGDAFVKLCGNRLYSAVHRVMGPPGEQAQSDRHSVVYFARPNSDVLLRSLFDDPNATAEGLMNADAWVANRAKTWNSANFKGKESYIASRGTEHNAGQRVPMLDKPRDEVEAV</sequence>
<reference evidence="5 6" key="1">
    <citation type="submission" date="2013-03" db="EMBL/GenBank/DDBJ databases">
        <title>The Genome Sequence of Phialophora europaea CBS 101466.</title>
        <authorList>
            <consortium name="The Broad Institute Genomics Platform"/>
            <person name="Cuomo C."/>
            <person name="de Hoog S."/>
            <person name="Gorbushina A."/>
            <person name="Walker B."/>
            <person name="Young S.K."/>
            <person name="Zeng Q."/>
            <person name="Gargeya S."/>
            <person name="Fitzgerald M."/>
            <person name="Haas B."/>
            <person name="Abouelleil A."/>
            <person name="Allen A.W."/>
            <person name="Alvarado L."/>
            <person name="Arachchi H.M."/>
            <person name="Berlin A.M."/>
            <person name="Chapman S.B."/>
            <person name="Gainer-Dewar J."/>
            <person name="Goldberg J."/>
            <person name="Griggs A."/>
            <person name="Gujja S."/>
            <person name="Hansen M."/>
            <person name="Howarth C."/>
            <person name="Imamovic A."/>
            <person name="Ireland A."/>
            <person name="Larimer J."/>
            <person name="McCowan C."/>
            <person name="Murphy C."/>
            <person name="Pearson M."/>
            <person name="Poon T.W."/>
            <person name="Priest M."/>
            <person name="Roberts A."/>
            <person name="Saif S."/>
            <person name="Shea T."/>
            <person name="Sisk P."/>
            <person name="Sykes S."/>
            <person name="Wortman J."/>
            <person name="Nusbaum C."/>
            <person name="Birren B."/>
        </authorList>
    </citation>
    <scope>NUCLEOTIDE SEQUENCE [LARGE SCALE GENOMIC DNA]</scope>
    <source>
        <strain evidence="5 6">CBS 101466</strain>
    </source>
</reference>
<dbReference type="GO" id="GO:0016491">
    <property type="term" value="F:oxidoreductase activity"/>
    <property type="evidence" value="ECO:0007669"/>
    <property type="project" value="UniProtKB-KW"/>
</dbReference>
<accession>W2SAK0</accession>
<proteinExistence type="inferred from homology"/>
<dbReference type="Pfam" id="PF14226">
    <property type="entry name" value="DIOX_N"/>
    <property type="match status" value="1"/>
</dbReference>
<dbReference type="OrthoDB" id="288590at2759"/>
<evidence type="ECO:0000256" key="3">
    <source>
        <dbReference type="SAM" id="MobiDB-lite"/>
    </source>
</evidence>
<dbReference type="AlphaFoldDB" id="W2SAK0"/>
<keyword evidence="6" id="KW-1185">Reference proteome</keyword>
<dbReference type="InParanoid" id="W2SAK0"/>
<dbReference type="InterPro" id="IPR026992">
    <property type="entry name" value="DIOX_N"/>
</dbReference>
<dbReference type="GeneID" id="19976899"/>
<dbReference type="InterPro" id="IPR050231">
    <property type="entry name" value="Iron_ascorbate_oxido_reductase"/>
</dbReference>
<dbReference type="PROSITE" id="PS51471">
    <property type="entry name" value="FE2OG_OXY"/>
    <property type="match status" value="1"/>
</dbReference>